<dbReference type="PANTHER" id="PTHR43270:SF12">
    <property type="entry name" value="SUCCINYL-DIAMINOPIMELATE DESUCCINYLASE"/>
    <property type="match status" value="1"/>
</dbReference>
<accession>A0A538SLD9</accession>
<keyword evidence="2" id="KW-0479">Metal-binding</keyword>
<dbReference type="NCBIfam" id="NF005914">
    <property type="entry name" value="PRK07907.1"/>
    <property type="match status" value="1"/>
</dbReference>
<evidence type="ECO:0000313" key="5">
    <source>
        <dbReference type="EMBL" id="TMQ52188.1"/>
    </source>
</evidence>
<dbReference type="AlphaFoldDB" id="A0A538SLD9"/>
<proteinExistence type="predicted"/>
<evidence type="ECO:0000259" key="4">
    <source>
        <dbReference type="Pfam" id="PF07687"/>
    </source>
</evidence>
<organism evidence="5 6">
    <name type="scientific">Eiseniibacteriota bacterium</name>
    <dbReference type="NCBI Taxonomy" id="2212470"/>
    <lineage>
        <taxon>Bacteria</taxon>
        <taxon>Candidatus Eiseniibacteriota</taxon>
    </lineage>
</organism>
<dbReference type="InterPro" id="IPR011650">
    <property type="entry name" value="Peptidase_M20_dimer"/>
</dbReference>
<feature type="domain" description="Peptidase M20 dimerisation" evidence="4">
    <location>
        <begin position="193"/>
        <end position="353"/>
    </location>
</feature>
<gene>
    <name evidence="5" type="ORF">E6K73_03515</name>
</gene>
<evidence type="ECO:0000256" key="2">
    <source>
        <dbReference type="ARBA" id="ARBA00022723"/>
    </source>
</evidence>
<dbReference type="PANTHER" id="PTHR43270">
    <property type="entry name" value="BETA-ALA-HIS DIPEPTIDASE"/>
    <property type="match status" value="1"/>
</dbReference>
<dbReference type="Proteomes" id="UP000320184">
    <property type="component" value="Unassembled WGS sequence"/>
</dbReference>
<dbReference type="GO" id="GO:0046872">
    <property type="term" value="F:metal ion binding"/>
    <property type="evidence" value="ECO:0007669"/>
    <property type="project" value="UniProtKB-KW"/>
</dbReference>
<protein>
    <submittedName>
        <fullName evidence="5">Dipeptidase</fullName>
    </submittedName>
</protein>
<dbReference type="NCBIfam" id="NF006579">
    <property type="entry name" value="PRK09104.1"/>
    <property type="match status" value="1"/>
</dbReference>
<evidence type="ECO:0000256" key="3">
    <source>
        <dbReference type="ARBA" id="ARBA00022801"/>
    </source>
</evidence>
<keyword evidence="3" id="KW-0378">Hydrolase</keyword>
<dbReference type="Gene3D" id="3.30.70.360">
    <property type="match status" value="1"/>
</dbReference>
<dbReference type="Pfam" id="PF01546">
    <property type="entry name" value="Peptidase_M20"/>
    <property type="match status" value="1"/>
</dbReference>
<dbReference type="SUPFAM" id="SSF53187">
    <property type="entry name" value="Zn-dependent exopeptidases"/>
    <property type="match status" value="1"/>
</dbReference>
<dbReference type="NCBIfam" id="NF006053">
    <property type="entry name" value="PRK08201.1"/>
    <property type="match status" value="1"/>
</dbReference>
<dbReference type="GO" id="GO:0006508">
    <property type="term" value="P:proteolysis"/>
    <property type="evidence" value="ECO:0007669"/>
    <property type="project" value="UniProtKB-KW"/>
</dbReference>
<dbReference type="Gene3D" id="3.40.630.10">
    <property type="entry name" value="Zn peptidases"/>
    <property type="match status" value="1"/>
</dbReference>
<evidence type="ECO:0000313" key="6">
    <source>
        <dbReference type="Proteomes" id="UP000320184"/>
    </source>
</evidence>
<keyword evidence="1" id="KW-0645">Protease</keyword>
<comment type="caution">
    <text evidence="5">The sequence shown here is derived from an EMBL/GenBank/DDBJ whole genome shotgun (WGS) entry which is preliminary data.</text>
</comment>
<name>A0A538SLD9_UNCEI</name>
<reference evidence="5 6" key="1">
    <citation type="journal article" date="2019" name="Nat. Microbiol.">
        <title>Mediterranean grassland soil C-N compound turnover is dependent on rainfall and depth, and is mediated by genomically divergent microorganisms.</title>
        <authorList>
            <person name="Diamond S."/>
            <person name="Andeer P.F."/>
            <person name="Li Z."/>
            <person name="Crits-Christoph A."/>
            <person name="Burstein D."/>
            <person name="Anantharaman K."/>
            <person name="Lane K.R."/>
            <person name="Thomas B.C."/>
            <person name="Pan C."/>
            <person name="Northen T.R."/>
            <person name="Banfield J.F."/>
        </authorList>
    </citation>
    <scope>NUCLEOTIDE SEQUENCE [LARGE SCALE GENOMIC DNA]</scope>
    <source>
        <strain evidence="5">WS_3</strain>
    </source>
</reference>
<dbReference type="EMBL" id="VBOT01000040">
    <property type="protein sequence ID" value="TMQ52188.1"/>
    <property type="molecule type" value="Genomic_DNA"/>
</dbReference>
<dbReference type="InterPro" id="IPR002933">
    <property type="entry name" value="Peptidase_M20"/>
</dbReference>
<sequence>MDALTQYLDQHRERFVDDLKAALRIPSVSTQPEHRDDVRRCAEHIAGHAKSLGMTRVEVVPTDGHPLVYAEWMGATGKPTVLLYGHYDVQPAEPLELWATPPFEPTLRDGKLYARGACDDKGQVYMHLKAIEAHMKVNGRLPVNLKAVIEGEEEVGSEHLESFLRARRAELRADVIVVSDTTMPGPDQPALCYGLRGILYTQIEVTGPAHDLHSGEFGGAVMNPANALCGIVAALKDSDGRITVPGFYDRVREISPEERERFRTTPFDEVDFIRGTGAAVAWGERGYTTLERISARPTLDVNGMWSGYTGPGSKTVLPSFAAAKVSMRLVPDQDPADLFPRFEAYVKRLAPPGVSMVVRDLHGAVPYLTEPDHPMMQAARRALARAWTKPPALIREGGSIPVMATFKETLDLPCILMGFGLHDDQVHGPNEKFSLSSFHGGTRSVAYLYEELARSG</sequence>
<evidence type="ECO:0000256" key="1">
    <source>
        <dbReference type="ARBA" id="ARBA00022670"/>
    </source>
</evidence>
<dbReference type="GO" id="GO:0008233">
    <property type="term" value="F:peptidase activity"/>
    <property type="evidence" value="ECO:0007669"/>
    <property type="project" value="UniProtKB-KW"/>
</dbReference>
<dbReference type="InterPro" id="IPR051458">
    <property type="entry name" value="Cyt/Met_Dipeptidase"/>
</dbReference>
<dbReference type="Pfam" id="PF07687">
    <property type="entry name" value="M20_dimer"/>
    <property type="match status" value="1"/>
</dbReference>